<evidence type="ECO:0000256" key="14">
    <source>
        <dbReference type="ARBA" id="ARBA00023172"/>
    </source>
</evidence>
<feature type="domain" description="CCHC-type" evidence="18">
    <location>
        <begin position="350"/>
        <end position="364"/>
    </location>
</feature>
<accession>A0ABQ5IIT6</accession>
<gene>
    <name evidence="19" type="ORF">Tco_1094751</name>
</gene>
<evidence type="ECO:0000256" key="4">
    <source>
        <dbReference type="ARBA" id="ARBA00022723"/>
    </source>
</evidence>
<evidence type="ECO:0000256" key="8">
    <source>
        <dbReference type="ARBA" id="ARBA00022801"/>
    </source>
</evidence>
<dbReference type="InterPro" id="IPR039537">
    <property type="entry name" value="Retrotran_Ty1/copia-like"/>
</dbReference>
<keyword evidence="14" id="KW-0233">DNA recombination</keyword>
<protein>
    <submittedName>
        <fullName evidence="19">Ribonuclease H-like domain-containing protein</fullName>
    </submittedName>
</protein>
<dbReference type="Proteomes" id="UP001151760">
    <property type="component" value="Unassembled WGS sequence"/>
</dbReference>
<evidence type="ECO:0000256" key="16">
    <source>
        <dbReference type="PROSITE-ProRule" id="PRU00047"/>
    </source>
</evidence>
<dbReference type="InterPro" id="IPR043502">
    <property type="entry name" value="DNA/RNA_pol_sf"/>
</dbReference>
<keyword evidence="4" id="KW-0479">Metal-binding</keyword>
<dbReference type="PANTHER" id="PTHR42648:SF11">
    <property type="entry name" value="TRANSPOSON TY4-P GAG-POL POLYPROTEIN"/>
    <property type="match status" value="1"/>
</dbReference>
<dbReference type="SMART" id="SM00343">
    <property type="entry name" value="ZnF_C2HC"/>
    <property type="match status" value="2"/>
</dbReference>
<evidence type="ECO:0000256" key="6">
    <source>
        <dbReference type="ARBA" id="ARBA00022750"/>
    </source>
</evidence>
<evidence type="ECO:0000256" key="13">
    <source>
        <dbReference type="ARBA" id="ARBA00022932"/>
    </source>
</evidence>
<evidence type="ECO:0000313" key="20">
    <source>
        <dbReference type="Proteomes" id="UP001151760"/>
    </source>
</evidence>
<keyword evidence="7" id="KW-0255">Endonuclease</keyword>
<evidence type="ECO:0000256" key="11">
    <source>
        <dbReference type="ARBA" id="ARBA00022908"/>
    </source>
</evidence>
<dbReference type="Pfam" id="PF22936">
    <property type="entry name" value="Pol_BBD"/>
    <property type="match status" value="1"/>
</dbReference>
<keyword evidence="13" id="KW-0548">Nucleotidyltransferase</keyword>
<evidence type="ECO:0000256" key="1">
    <source>
        <dbReference type="ARBA" id="ARBA00002180"/>
    </source>
</evidence>
<keyword evidence="16" id="KW-0862">Zinc</keyword>
<reference evidence="19" key="2">
    <citation type="submission" date="2022-01" db="EMBL/GenBank/DDBJ databases">
        <authorList>
            <person name="Yamashiro T."/>
            <person name="Shiraishi A."/>
            <person name="Satake H."/>
            <person name="Nakayama K."/>
        </authorList>
    </citation>
    <scope>NUCLEOTIDE SEQUENCE</scope>
</reference>
<dbReference type="PANTHER" id="PTHR42648">
    <property type="entry name" value="TRANSPOSASE, PUTATIVE-RELATED"/>
    <property type="match status" value="1"/>
</dbReference>
<keyword evidence="15" id="KW-0511">Multifunctional enzyme</keyword>
<name>A0ABQ5IIT6_9ASTR</name>
<dbReference type="EMBL" id="BQNB010020750">
    <property type="protein sequence ID" value="GJT99233.1"/>
    <property type="molecule type" value="Genomic_DNA"/>
</dbReference>
<evidence type="ECO:0000256" key="3">
    <source>
        <dbReference type="ARBA" id="ARBA00022722"/>
    </source>
</evidence>
<keyword evidence="8" id="KW-0378">Hydrolase</keyword>
<evidence type="ECO:0000256" key="15">
    <source>
        <dbReference type="ARBA" id="ARBA00023268"/>
    </source>
</evidence>
<evidence type="ECO:0000256" key="5">
    <source>
        <dbReference type="ARBA" id="ARBA00022741"/>
    </source>
</evidence>
<dbReference type="PROSITE" id="PS50158">
    <property type="entry name" value="ZF_CCHC"/>
    <property type="match status" value="1"/>
</dbReference>
<dbReference type="InterPro" id="IPR013103">
    <property type="entry name" value="RVT_2"/>
</dbReference>
<dbReference type="InterPro" id="IPR001878">
    <property type="entry name" value="Znf_CCHC"/>
</dbReference>
<keyword evidence="6" id="KW-0064">Aspartyl protease</keyword>
<keyword evidence="5" id="KW-0547">Nucleotide-binding</keyword>
<keyword evidence="20" id="KW-1185">Reference proteome</keyword>
<dbReference type="SUPFAM" id="SSF57756">
    <property type="entry name" value="Retrovirus zinc finger-like domains"/>
    <property type="match status" value="1"/>
</dbReference>
<proteinExistence type="predicted"/>
<feature type="region of interest" description="Disordered" evidence="17">
    <location>
        <begin position="1"/>
        <end position="29"/>
    </location>
</feature>
<dbReference type="SUPFAM" id="SSF56672">
    <property type="entry name" value="DNA/RNA polymerases"/>
    <property type="match status" value="1"/>
</dbReference>
<evidence type="ECO:0000256" key="17">
    <source>
        <dbReference type="SAM" id="MobiDB-lite"/>
    </source>
</evidence>
<keyword evidence="13" id="KW-0239">DNA-directed DNA polymerase</keyword>
<evidence type="ECO:0000256" key="9">
    <source>
        <dbReference type="ARBA" id="ARBA00022840"/>
    </source>
</evidence>
<keyword evidence="10" id="KW-0460">Magnesium</keyword>
<keyword evidence="2" id="KW-0645">Protease</keyword>
<dbReference type="Pfam" id="PF00098">
    <property type="entry name" value="zf-CCHC"/>
    <property type="match status" value="1"/>
</dbReference>
<evidence type="ECO:0000256" key="10">
    <source>
        <dbReference type="ARBA" id="ARBA00022842"/>
    </source>
</evidence>
<sequence length="1390" mass="157299">MDQDSADMVAASKMPMLKPENANAPPITKVVEGVKTTIAPTTTEEKAQKSLNPSKMSDIDAGNIVERGLEGMLYSKRPSEESYIRSSMKILSVSSSESTTDNAGLATKFILVFRRDVIKVQMAMLIIRARRFLKNTKRKFSVNGSKKQETRNRNSIKDVKSLMQAVEKRFGGNAATKKTQMNLLKKQYENFTVSSSEVLDQTFDRLQKLINQLEIHGEIISQEDVKGTSSSNTQNVAFVSSNSTSSTNGAVNTALGATTASTQATVVNSITIDNLSDAVICAFFASQPNSPQLDNEDLQQIHPDDLEEMYLKWQMAMLTIRARRFLKNTKRKFSVNGTETIGFNKSKVECYNCHKRGHFARECRAPRNQENRNRENTRRVVPVETTIYNSLVSCDGYGYDWSDQAEEGPTNFSLVAYSSTSSNSEVSIDSNCSSSCLENIKNFKEQNEQPLKDLRTSKLNDIAYKTSLESVEARLLVYKKNKSVYEEDIKVLKRNFMPPKPDLSFSGLEEFVNEPIVSEPTISDSEDEAESKPKIEKKTVKPSFAKIEFVKSKEQVKSLRKTTVKQGDQNWLNTHSPRGNQRNWNYMMSQRLGSNFEMINKACYVCGSFDHLQRQIQVSDGLGPQKRLIFLPYVHGNPQQDLQEKGVIDSGCSRHMTGNMSYLTDFEEIDGGYVAFGGNLKGGKITGRGTIKTGNLDFENVHFVRELKFNLFSVSQMCDKKNSVLFNDTECIVLSLKFKLTDESHVLLKVPRKNNMYSVDLKNIVPKGGLTCLFAKVTSDESKLWHRRLGHINFKTMNKLVNGNLVRGLPSKLFENDQTCVACQKGKQHRASSEAVNTACYVQNRVLVTKPHNKTPYELFLGRKPALGFMRPFGCPVTILNTIDHLGKFDGKADEGFFFGYSINSKAFRLFNRRTRIVEENLHVQFSENTPNIVGSGPNWLFDIDALTKSMNYKPVVARNQFNGNASTKACDDAGKARMETVPGKDYILLPLWTADPPFSQKADMNNLDITIQVSPIPTTRIHKDHPLDQVIGDLQSTPQTRRMSKNLEAHGFVKEPKKVIHALKDPRWIEAMQDELLQFKLQEVWTLVDLPNGKRSISTKWVFRNTKDERGIMIRNKARLVAQGYMQEEGIDYNEVFAPVARIEAIRLFLAYVSFKDFVVDQMDVKSDFLYRKTEEEVYVCQPLGFEDPNFPDRVYKVEKALYGLPQAPRAWYETLSTYMLDNGFQRRKIDKTLFIKRYKGDILFMSSMGELTFFLGLQVQQKKDGIFISQDKYVGEILKKFGFTEVKTASTPIETQKPLLKDEDGEEVDVHMPKSKNAKVRVNTEESAVKPEPELKNTIGCNLNPSDGPGKPNSITMKTVKTKWALNQFQQPICVQLTKTVKTLKAQS</sequence>
<comment type="function">
    <text evidence="1">The aspartyl protease (PR) mediates the proteolytic cleavages of the Gag and Gag-Pol polyproteins after assembly of the VLP.</text>
</comment>
<comment type="caution">
    <text evidence="19">The sequence shown here is derived from an EMBL/GenBank/DDBJ whole genome shotgun (WGS) entry which is preliminary data.</text>
</comment>
<keyword evidence="9" id="KW-0067">ATP-binding</keyword>
<evidence type="ECO:0000259" key="18">
    <source>
        <dbReference type="PROSITE" id="PS50158"/>
    </source>
</evidence>
<evidence type="ECO:0000256" key="2">
    <source>
        <dbReference type="ARBA" id="ARBA00022670"/>
    </source>
</evidence>
<organism evidence="19 20">
    <name type="scientific">Tanacetum coccineum</name>
    <dbReference type="NCBI Taxonomy" id="301880"/>
    <lineage>
        <taxon>Eukaryota</taxon>
        <taxon>Viridiplantae</taxon>
        <taxon>Streptophyta</taxon>
        <taxon>Embryophyta</taxon>
        <taxon>Tracheophyta</taxon>
        <taxon>Spermatophyta</taxon>
        <taxon>Magnoliopsida</taxon>
        <taxon>eudicotyledons</taxon>
        <taxon>Gunneridae</taxon>
        <taxon>Pentapetalae</taxon>
        <taxon>asterids</taxon>
        <taxon>campanulids</taxon>
        <taxon>Asterales</taxon>
        <taxon>Asteraceae</taxon>
        <taxon>Asteroideae</taxon>
        <taxon>Anthemideae</taxon>
        <taxon>Anthemidinae</taxon>
        <taxon>Tanacetum</taxon>
    </lineage>
</organism>
<keyword evidence="11" id="KW-0229">DNA integration</keyword>
<evidence type="ECO:0000256" key="7">
    <source>
        <dbReference type="ARBA" id="ARBA00022759"/>
    </source>
</evidence>
<dbReference type="Gene3D" id="4.10.60.10">
    <property type="entry name" value="Zinc finger, CCHC-type"/>
    <property type="match status" value="1"/>
</dbReference>
<keyword evidence="3" id="KW-0540">Nuclease</keyword>
<dbReference type="InterPro" id="IPR036875">
    <property type="entry name" value="Znf_CCHC_sf"/>
</dbReference>
<dbReference type="Pfam" id="PF25597">
    <property type="entry name" value="SH3_retrovirus"/>
    <property type="match status" value="1"/>
</dbReference>
<keyword evidence="16" id="KW-0863">Zinc-finger</keyword>
<dbReference type="Pfam" id="PF07727">
    <property type="entry name" value="RVT_2"/>
    <property type="match status" value="1"/>
</dbReference>
<dbReference type="InterPro" id="IPR025724">
    <property type="entry name" value="GAG-pre-integrase_dom"/>
</dbReference>
<dbReference type="InterPro" id="IPR054722">
    <property type="entry name" value="PolX-like_BBD"/>
</dbReference>
<evidence type="ECO:0000256" key="12">
    <source>
        <dbReference type="ARBA" id="ARBA00022918"/>
    </source>
</evidence>
<dbReference type="Pfam" id="PF13976">
    <property type="entry name" value="gag_pre-integrs"/>
    <property type="match status" value="1"/>
</dbReference>
<evidence type="ECO:0000313" key="19">
    <source>
        <dbReference type="EMBL" id="GJT99233.1"/>
    </source>
</evidence>
<dbReference type="InterPro" id="IPR057670">
    <property type="entry name" value="SH3_retrovirus"/>
</dbReference>
<keyword evidence="13" id="KW-0808">Transferase</keyword>
<reference evidence="19" key="1">
    <citation type="journal article" date="2022" name="Int. J. Mol. Sci.">
        <title>Draft Genome of Tanacetum Coccineum: Genomic Comparison of Closely Related Tanacetum-Family Plants.</title>
        <authorList>
            <person name="Yamashiro T."/>
            <person name="Shiraishi A."/>
            <person name="Nakayama K."/>
            <person name="Satake H."/>
        </authorList>
    </citation>
    <scope>NUCLEOTIDE SEQUENCE</scope>
</reference>
<keyword evidence="12" id="KW-0695">RNA-directed DNA polymerase</keyword>